<dbReference type="PRINTS" id="PR00625">
    <property type="entry name" value="JDOMAIN"/>
</dbReference>
<dbReference type="InterPro" id="IPR036869">
    <property type="entry name" value="J_dom_sf"/>
</dbReference>
<dbReference type="PANTHER" id="PTHR44029:SF1">
    <property type="entry name" value="DNAJ HOMOLOG SUBFAMILY C MEMBER 21"/>
    <property type="match status" value="1"/>
</dbReference>
<evidence type="ECO:0000313" key="9">
    <source>
        <dbReference type="Proteomes" id="UP000053257"/>
    </source>
</evidence>
<evidence type="ECO:0008006" key="10">
    <source>
        <dbReference type="Google" id="ProtNLM"/>
    </source>
</evidence>
<evidence type="ECO:0000256" key="2">
    <source>
        <dbReference type="ARBA" id="ARBA00022771"/>
    </source>
</evidence>
<feature type="compositionally biased region" description="Acidic residues" evidence="5">
    <location>
        <begin position="358"/>
        <end position="388"/>
    </location>
</feature>
<keyword evidence="2 4" id="KW-0863">Zinc-finger</keyword>
<dbReference type="PROSITE" id="PS00636">
    <property type="entry name" value="DNAJ_1"/>
    <property type="match status" value="1"/>
</dbReference>
<feature type="compositionally biased region" description="Basic and acidic residues" evidence="5">
    <location>
        <begin position="485"/>
        <end position="517"/>
    </location>
</feature>
<feature type="domain" description="C2H2-type" evidence="7">
    <location>
        <begin position="321"/>
        <end position="350"/>
    </location>
</feature>
<evidence type="ECO:0000313" key="8">
    <source>
        <dbReference type="EMBL" id="KIP10994.1"/>
    </source>
</evidence>
<keyword evidence="1" id="KW-0479">Metal-binding</keyword>
<protein>
    <recommendedName>
        <fullName evidence="10">J domain-containing protein</fullName>
    </recommendedName>
</protein>
<dbReference type="InterPro" id="IPR001623">
    <property type="entry name" value="DnaJ_domain"/>
</dbReference>
<dbReference type="InterPro" id="IPR022755">
    <property type="entry name" value="Znf_C2H2_jaz"/>
</dbReference>
<evidence type="ECO:0000259" key="6">
    <source>
        <dbReference type="PROSITE" id="PS50076"/>
    </source>
</evidence>
<proteinExistence type="predicted"/>
<dbReference type="InterPro" id="IPR036236">
    <property type="entry name" value="Znf_C2H2_sf"/>
</dbReference>
<dbReference type="InterPro" id="IPR054076">
    <property type="entry name" value="ZUO1-like_ZHD"/>
</dbReference>
<feature type="region of interest" description="Disordered" evidence="5">
    <location>
        <begin position="546"/>
        <end position="571"/>
    </location>
</feature>
<dbReference type="Pfam" id="PF21884">
    <property type="entry name" value="ZUO1-like_ZHD"/>
    <property type="match status" value="1"/>
</dbReference>
<dbReference type="SMART" id="SM00451">
    <property type="entry name" value="ZnF_U1"/>
    <property type="match status" value="1"/>
</dbReference>
<dbReference type="STRING" id="745531.A0A0C3NZT9"/>
<evidence type="ECO:0000256" key="3">
    <source>
        <dbReference type="ARBA" id="ARBA00022833"/>
    </source>
</evidence>
<keyword evidence="9" id="KW-1185">Reference proteome</keyword>
<dbReference type="InterPro" id="IPR051964">
    <property type="entry name" value="Chaperone_stress_response"/>
</dbReference>
<dbReference type="PROSITE" id="PS00028">
    <property type="entry name" value="ZINC_FINGER_C2H2_1"/>
    <property type="match status" value="2"/>
</dbReference>
<feature type="compositionally biased region" description="Basic residues" evidence="5">
    <location>
        <begin position="433"/>
        <end position="443"/>
    </location>
</feature>
<evidence type="ECO:0000256" key="4">
    <source>
        <dbReference type="PROSITE-ProRule" id="PRU00042"/>
    </source>
</evidence>
<feature type="domain" description="J" evidence="6">
    <location>
        <begin position="20"/>
        <end position="86"/>
    </location>
</feature>
<feature type="domain" description="C2H2-type" evidence="7">
    <location>
        <begin position="523"/>
        <end position="552"/>
    </location>
</feature>
<keyword evidence="3" id="KW-0862">Zinc</keyword>
<dbReference type="HOGENOM" id="CLU_009539_2_0_1"/>
<dbReference type="GO" id="GO:0008270">
    <property type="term" value="F:zinc ion binding"/>
    <property type="evidence" value="ECO:0007669"/>
    <property type="project" value="UniProtKB-KW"/>
</dbReference>
<evidence type="ECO:0000256" key="1">
    <source>
        <dbReference type="ARBA" id="ARBA00022723"/>
    </source>
</evidence>
<dbReference type="Pfam" id="PF12171">
    <property type="entry name" value="zf-C2H2_jaz"/>
    <property type="match status" value="1"/>
</dbReference>
<feature type="region of interest" description="Disordered" evidence="5">
    <location>
        <begin position="356"/>
        <end position="519"/>
    </location>
</feature>
<feature type="compositionally biased region" description="Pro residues" evidence="5">
    <location>
        <begin position="390"/>
        <end position="403"/>
    </location>
</feature>
<dbReference type="GO" id="GO:0003676">
    <property type="term" value="F:nucleic acid binding"/>
    <property type="evidence" value="ECO:0007669"/>
    <property type="project" value="InterPro"/>
</dbReference>
<feature type="compositionally biased region" description="Basic residues" evidence="5">
    <location>
        <begin position="562"/>
        <end position="571"/>
    </location>
</feature>
<dbReference type="AlphaFoldDB" id="A0A0C3NZT9"/>
<sequence length="571" mass="65706">MGQRESRPLDDTQITDAQPNYYELLEVDENATADEIRKSFRRLALIHHPDKNHDDTENATQRFAALQQAYEVLSDEQERAWYDNHRASLVPEPDAETIFEDIKRGATPSRGRDRGLSARHLEQFFDPSIYSGFHDGEASFFTIYRNLFARLAHEESQWSENPADFYPQFGYSSWSWAPSSKDEASSAARTFYNYWLNFVTAKEFSWADQWELNDAPDRRVRRLMEKENKKARDDAKKEYNDTIRALATFIRKRDPRYKSHLSQQQKTTTSKASMRSSGQSTPRQQASVTFVEQAWQKTSPSKLDDADLEWAVAENEDEEEWECVACSKTFRSEAAWDSHERSKKHMQAVERLKREMMEEAEELGLGGEDLDVDSSDVEEEHDHEELEPLDLPPQEPPRSPSPDPEGMSDEPMHHPDKRHADAVKEEENLERRTKTKSKQKLARQSRAPSPELLRKSERRAQARTASSPDISDLGDVVEPLVTKPAIEEKDSTPEKSEISKRDKRRAREAAKKAKEELEANTPTACNVCNETFQSRTKLFAHIKTTGHVLADPEDESRGGFSNKKKGKKGKR</sequence>
<dbReference type="PANTHER" id="PTHR44029">
    <property type="entry name" value="DNAJ HOMOLOG SUBFAMILY C MEMBER 21"/>
    <property type="match status" value="1"/>
</dbReference>
<dbReference type="EMBL" id="KN840449">
    <property type="protein sequence ID" value="KIP10994.1"/>
    <property type="molecule type" value="Genomic_DNA"/>
</dbReference>
<dbReference type="SUPFAM" id="SSF57667">
    <property type="entry name" value="beta-beta-alpha zinc fingers"/>
    <property type="match status" value="1"/>
</dbReference>
<dbReference type="InterPro" id="IPR018253">
    <property type="entry name" value="DnaJ_domain_CS"/>
</dbReference>
<dbReference type="PROSITE" id="PS50157">
    <property type="entry name" value="ZINC_FINGER_C2H2_2"/>
    <property type="match status" value="2"/>
</dbReference>
<dbReference type="PROSITE" id="PS50076">
    <property type="entry name" value="DNAJ_2"/>
    <property type="match status" value="1"/>
</dbReference>
<dbReference type="Gene3D" id="1.10.287.110">
    <property type="entry name" value="DnaJ domain"/>
    <property type="match status" value="1"/>
</dbReference>
<dbReference type="OrthoDB" id="5894at2759"/>
<dbReference type="Proteomes" id="UP000053257">
    <property type="component" value="Unassembled WGS sequence"/>
</dbReference>
<dbReference type="Gene3D" id="3.30.160.60">
    <property type="entry name" value="Classic Zinc Finger"/>
    <property type="match status" value="1"/>
</dbReference>
<reference evidence="8 9" key="1">
    <citation type="journal article" date="2014" name="PLoS Genet.">
        <title>Analysis of the Phlebiopsis gigantea genome, transcriptome and secretome provides insight into its pioneer colonization strategies of wood.</title>
        <authorList>
            <person name="Hori C."/>
            <person name="Ishida T."/>
            <person name="Igarashi K."/>
            <person name="Samejima M."/>
            <person name="Suzuki H."/>
            <person name="Master E."/>
            <person name="Ferreira P."/>
            <person name="Ruiz-Duenas F.J."/>
            <person name="Held B."/>
            <person name="Canessa P."/>
            <person name="Larrondo L.F."/>
            <person name="Schmoll M."/>
            <person name="Druzhinina I.S."/>
            <person name="Kubicek C.P."/>
            <person name="Gaskell J.A."/>
            <person name="Kersten P."/>
            <person name="St John F."/>
            <person name="Glasner J."/>
            <person name="Sabat G."/>
            <person name="Splinter BonDurant S."/>
            <person name="Syed K."/>
            <person name="Yadav J."/>
            <person name="Mgbeahuruike A.C."/>
            <person name="Kovalchuk A."/>
            <person name="Asiegbu F.O."/>
            <person name="Lackner G."/>
            <person name="Hoffmeister D."/>
            <person name="Rencoret J."/>
            <person name="Gutierrez A."/>
            <person name="Sun H."/>
            <person name="Lindquist E."/>
            <person name="Barry K."/>
            <person name="Riley R."/>
            <person name="Grigoriev I.V."/>
            <person name="Henrissat B."/>
            <person name="Kues U."/>
            <person name="Berka R.M."/>
            <person name="Martinez A.T."/>
            <person name="Covert S.F."/>
            <person name="Blanchette R.A."/>
            <person name="Cullen D."/>
        </authorList>
    </citation>
    <scope>NUCLEOTIDE SEQUENCE [LARGE SCALE GENOMIC DNA]</scope>
    <source>
        <strain evidence="8 9">11061_1 CR5-6</strain>
    </source>
</reference>
<dbReference type="SUPFAM" id="SSF46565">
    <property type="entry name" value="Chaperone J-domain"/>
    <property type="match status" value="1"/>
</dbReference>
<dbReference type="Pfam" id="PF00226">
    <property type="entry name" value="DnaJ"/>
    <property type="match status" value="1"/>
</dbReference>
<name>A0A0C3NZT9_PHLG1</name>
<dbReference type="SMART" id="SM00271">
    <property type="entry name" value="DnaJ"/>
    <property type="match status" value="1"/>
</dbReference>
<feature type="compositionally biased region" description="Basic and acidic residues" evidence="5">
    <location>
        <begin position="410"/>
        <end position="432"/>
    </location>
</feature>
<accession>A0A0C3NZT9</accession>
<organism evidence="8 9">
    <name type="scientific">Phlebiopsis gigantea (strain 11061_1 CR5-6)</name>
    <name type="common">White-rot fungus</name>
    <name type="synonym">Peniophora gigantea</name>
    <dbReference type="NCBI Taxonomy" id="745531"/>
    <lineage>
        <taxon>Eukaryota</taxon>
        <taxon>Fungi</taxon>
        <taxon>Dikarya</taxon>
        <taxon>Basidiomycota</taxon>
        <taxon>Agaricomycotina</taxon>
        <taxon>Agaricomycetes</taxon>
        <taxon>Polyporales</taxon>
        <taxon>Phanerochaetaceae</taxon>
        <taxon>Phlebiopsis</taxon>
    </lineage>
</organism>
<evidence type="ECO:0000259" key="7">
    <source>
        <dbReference type="PROSITE" id="PS50157"/>
    </source>
</evidence>
<dbReference type="GO" id="GO:0005737">
    <property type="term" value="C:cytoplasm"/>
    <property type="evidence" value="ECO:0007669"/>
    <property type="project" value="TreeGrafter"/>
</dbReference>
<gene>
    <name evidence="8" type="ORF">PHLGIDRAFT_100267</name>
</gene>
<evidence type="ECO:0000256" key="5">
    <source>
        <dbReference type="SAM" id="MobiDB-lite"/>
    </source>
</evidence>
<dbReference type="InterPro" id="IPR013087">
    <property type="entry name" value="Znf_C2H2_type"/>
</dbReference>
<feature type="compositionally biased region" description="Polar residues" evidence="5">
    <location>
        <begin position="260"/>
        <end position="285"/>
    </location>
</feature>
<feature type="region of interest" description="Disordered" evidence="5">
    <location>
        <begin position="255"/>
        <end position="285"/>
    </location>
</feature>
<dbReference type="InterPro" id="IPR003604">
    <property type="entry name" value="Matrin/U1-like-C_Znf_C2H2"/>
</dbReference>
<dbReference type="SMART" id="SM00355">
    <property type="entry name" value="ZnF_C2H2"/>
    <property type="match status" value="2"/>
</dbReference>
<dbReference type="CDD" id="cd06257">
    <property type="entry name" value="DnaJ"/>
    <property type="match status" value="1"/>
</dbReference>